<gene>
    <name evidence="1" type="ORF">S03H2_38553</name>
</gene>
<reference evidence="1" key="1">
    <citation type="journal article" date="2014" name="Front. Microbiol.">
        <title>High frequency of phylogenetically diverse reductive dehalogenase-homologous genes in deep subseafloor sedimentary metagenomes.</title>
        <authorList>
            <person name="Kawai M."/>
            <person name="Futagami T."/>
            <person name="Toyoda A."/>
            <person name="Takaki Y."/>
            <person name="Nishi S."/>
            <person name="Hori S."/>
            <person name="Arai W."/>
            <person name="Tsubouchi T."/>
            <person name="Morono Y."/>
            <person name="Uchiyama I."/>
            <person name="Ito T."/>
            <person name="Fujiyama A."/>
            <person name="Inagaki F."/>
            <person name="Takami H."/>
        </authorList>
    </citation>
    <scope>NUCLEOTIDE SEQUENCE</scope>
    <source>
        <strain evidence="1">Expedition CK06-06</strain>
    </source>
</reference>
<dbReference type="EMBL" id="BARU01023780">
    <property type="protein sequence ID" value="GAH57110.1"/>
    <property type="molecule type" value="Genomic_DNA"/>
</dbReference>
<sequence>MFNIEEIMFVIENDTQALFEKFNQLGIKDYIDINRPNACKK</sequence>
<accession>X1HJ81</accession>
<evidence type="ECO:0000313" key="1">
    <source>
        <dbReference type="EMBL" id="GAH57110.1"/>
    </source>
</evidence>
<organism evidence="1">
    <name type="scientific">marine sediment metagenome</name>
    <dbReference type="NCBI Taxonomy" id="412755"/>
    <lineage>
        <taxon>unclassified sequences</taxon>
        <taxon>metagenomes</taxon>
        <taxon>ecological metagenomes</taxon>
    </lineage>
</organism>
<proteinExistence type="predicted"/>
<comment type="caution">
    <text evidence="1">The sequence shown here is derived from an EMBL/GenBank/DDBJ whole genome shotgun (WGS) entry which is preliminary data.</text>
</comment>
<name>X1HJ81_9ZZZZ</name>
<protein>
    <submittedName>
        <fullName evidence="1">Uncharacterized protein</fullName>
    </submittedName>
</protein>
<dbReference type="AlphaFoldDB" id="X1HJ81"/>